<organism evidence="2">
    <name type="scientific">freshwater metagenome</name>
    <dbReference type="NCBI Taxonomy" id="449393"/>
    <lineage>
        <taxon>unclassified sequences</taxon>
        <taxon>metagenomes</taxon>
        <taxon>ecological metagenomes</taxon>
    </lineage>
</organism>
<proteinExistence type="predicted"/>
<feature type="transmembrane region" description="Helical" evidence="1">
    <location>
        <begin position="15"/>
        <end position="36"/>
    </location>
</feature>
<dbReference type="EMBL" id="CAFABK010000037">
    <property type="protein sequence ID" value="CAB4831167.1"/>
    <property type="molecule type" value="Genomic_DNA"/>
</dbReference>
<gene>
    <name evidence="2" type="ORF">UFOPK3204_00943</name>
</gene>
<reference evidence="2" key="1">
    <citation type="submission" date="2020-05" db="EMBL/GenBank/DDBJ databases">
        <authorList>
            <person name="Chiriac C."/>
            <person name="Salcher M."/>
            <person name="Ghai R."/>
            <person name="Kavagutti S V."/>
        </authorList>
    </citation>
    <scope>NUCLEOTIDE SEQUENCE</scope>
</reference>
<protein>
    <submittedName>
        <fullName evidence="2">Unannotated protein</fullName>
    </submittedName>
</protein>
<keyword evidence="1" id="KW-0812">Transmembrane</keyword>
<accession>A0A6J7AEF0</accession>
<sequence>MEPDPNSELSKLIDGAGPIAGLFVLALGIALVLLWFSLNRQMKRINPDLPMGRGNSEDIDDEEPAADLELTNEALERGADEQAPNS</sequence>
<keyword evidence="1" id="KW-1133">Transmembrane helix</keyword>
<keyword evidence="1" id="KW-0472">Membrane</keyword>
<evidence type="ECO:0000313" key="2">
    <source>
        <dbReference type="EMBL" id="CAB4831167.1"/>
    </source>
</evidence>
<name>A0A6J7AEF0_9ZZZZ</name>
<evidence type="ECO:0000256" key="1">
    <source>
        <dbReference type="SAM" id="Phobius"/>
    </source>
</evidence>
<dbReference type="AlphaFoldDB" id="A0A6J7AEF0"/>